<gene>
    <name evidence="2" type="ORF">CASFOL_018310</name>
</gene>
<dbReference type="InterPro" id="IPR012340">
    <property type="entry name" value="NA-bd_OB-fold"/>
</dbReference>
<keyword evidence="3" id="KW-1185">Reference proteome</keyword>
<dbReference type="SUPFAM" id="SSF50249">
    <property type="entry name" value="Nucleic acid-binding proteins"/>
    <property type="match status" value="1"/>
</dbReference>
<sequence length="214" mass="24178">MLFIGLRVRSPVLTLTENSVIYLAVPVGNKLKTLMERKSVCSVECIPLGIYSGYDVEVVVSDETDSAKFVMWNRASEKLIGEHAADIIATYGDTARIMPYIIEEKLLGREGLFEVIVTSDQNHVEFFNVSRLTVDEEIKDMYIMKNFPVYESSSEDDSFLKSLYYVEKDDRVEDECGQAVDEVTENATMETANECDADAIKSPKRQKKEGTDNK</sequence>
<dbReference type="EMBL" id="JAVIJP010000023">
    <property type="protein sequence ID" value="KAL3637862.1"/>
    <property type="molecule type" value="Genomic_DNA"/>
</dbReference>
<organism evidence="2 3">
    <name type="scientific">Castilleja foliolosa</name>
    <dbReference type="NCBI Taxonomy" id="1961234"/>
    <lineage>
        <taxon>Eukaryota</taxon>
        <taxon>Viridiplantae</taxon>
        <taxon>Streptophyta</taxon>
        <taxon>Embryophyta</taxon>
        <taxon>Tracheophyta</taxon>
        <taxon>Spermatophyta</taxon>
        <taxon>Magnoliopsida</taxon>
        <taxon>eudicotyledons</taxon>
        <taxon>Gunneridae</taxon>
        <taxon>Pentapetalae</taxon>
        <taxon>asterids</taxon>
        <taxon>lamiids</taxon>
        <taxon>Lamiales</taxon>
        <taxon>Orobanchaceae</taxon>
        <taxon>Pedicularideae</taxon>
        <taxon>Castillejinae</taxon>
        <taxon>Castilleja</taxon>
    </lineage>
</organism>
<proteinExistence type="predicted"/>
<reference evidence="3" key="1">
    <citation type="journal article" date="2024" name="IScience">
        <title>Strigolactones Initiate the Formation of Haustorium-like Structures in Castilleja.</title>
        <authorList>
            <person name="Buerger M."/>
            <person name="Peterson D."/>
            <person name="Chory J."/>
        </authorList>
    </citation>
    <scope>NUCLEOTIDE SEQUENCE [LARGE SCALE GENOMIC DNA]</scope>
</reference>
<dbReference type="Proteomes" id="UP001632038">
    <property type="component" value="Unassembled WGS sequence"/>
</dbReference>
<evidence type="ECO:0000313" key="2">
    <source>
        <dbReference type="EMBL" id="KAL3637862.1"/>
    </source>
</evidence>
<evidence type="ECO:0000313" key="3">
    <source>
        <dbReference type="Proteomes" id="UP001632038"/>
    </source>
</evidence>
<protein>
    <submittedName>
        <fullName evidence="2">Uncharacterized protein</fullName>
    </submittedName>
</protein>
<dbReference type="Gene3D" id="2.40.50.140">
    <property type="entry name" value="Nucleic acid-binding proteins"/>
    <property type="match status" value="1"/>
</dbReference>
<comment type="caution">
    <text evidence="2">The sequence shown here is derived from an EMBL/GenBank/DDBJ whole genome shotgun (WGS) entry which is preliminary data.</text>
</comment>
<dbReference type="AlphaFoldDB" id="A0ABD3DAS8"/>
<accession>A0ABD3DAS8</accession>
<feature type="region of interest" description="Disordered" evidence="1">
    <location>
        <begin position="190"/>
        <end position="214"/>
    </location>
</feature>
<evidence type="ECO:0000256" key="1">
    <source>
        <dbReference type="SAM" id="MobiDB-lite"/>
    </source>
</evidence>
<name>A0ABD3DAS8_9LAMI</name>